<organism evidence="1 2">
    <name type="scientific">Winmispira thermophila (strain ATCC 49972 / DSM 6192 / RI 19.B1)</name>
    <name type="common">Spirochaeta thermophila</name>
    <dbReference type="NCBI Taxonomy" id="665571"/>
    <lineage>
        <taxon>Bacteria</taxon>
        <taxon>Pseudomonadati</taxon>
        <taxon>Spirochaetota</taxon>
        <taxon>Spirochaetia</taxon>
        <taxon>Winmispirales</taxon>
        <taxon>Winmispiraceae</taxon>
        <taxon>Winmispira</taxon>
    </lineage>
</organism>
<sequence length="158" mass="17928">MSTLIVYYSHTGTTHEIAGILRNRLSCDIERISLQHPLPPRGWRLYLLGGYQSIFRRRPPLNPLGKDPSLYDTVILGFPVWAGHLPSPMRSLLSSGTIHHRRCAIFCSYAGNPGKALEEGVRLLEHHENRVVSIAGFREKMPSEDREQTILSWAETLQ</sequence>
<proteinExistence type="predicted"/>
<dbReference type="RefSeq" id="WP_013312850.1">
    <property type="nucleotide sequence ID" value="NC_014484.1"/>
</dbReference>
<name>E0RTE3_WINT6</name>
<dbReference type="AlphaFoldDB" id="E0RTE3"/>
<evidence type="ECO:0008006" key="3">
    <source>
        <dbReference type="Google" id="ProtNLM"/>
    </source>
</evidence>
<dbReference type="PANTHER" id="PTHR39201:SF1">
    <property type="entry name" value="FLAVODOXIN-LIKE DOMAIN-CONTAINING PROTEIN"/>
    <property type="match status" value="1"/>
</dbReference>
<accession>E0RTE3</accession>
<evidence type="ECO:0000313" key="1">
    <source>
        <dbReference type="EMBL" id="ADN01009.1"/>
    </source>
</evidence>
<dbReference type="EMBL" id="CP001698">
    <property type="protein sequence ID" value="ADN01009.1"/>
    <property type="molecule type" value="Genomic_DNA"/>
</dbReference>
<dbReference type="PaxDb" id="665571-STHERM_c00330"/>
<protein>
    <recommendedName>
        <fullName evidence="3">Flavodoxin</fullName>
    </recommendedName>
</protein>
<gene>
    <name evidence="1" type="ordered locus">STHERM_c00330</name>
</gene>
<dbReference type="eggNOG" id="COG0716">
    <property type="taxonomic scope" value="Bacteria"/>
</dbReference>
<dbReference type="Proteomes" id="UP000001296">
    <property type="component" value="Chromosome"/>
</dbReference>
<reference key="1">
    <citation type="submission" date="2009-08" db="EMBL/GenBank/DDBJ databases">
        <title>The genome sequence of Spirochaeta thermophila DSM6192.</title>
        <authorList>
            <person name="Angelov A."/>
            <person name="Mientus M."/>
            <person name="Wittenberg S."/>
            <person name="Lehmann R."/>
            <person name="Liesegang H."/>
            <person name="Daniel R."/>
            <person name="Liebl W."/>
        </authorList>
    </citation>
    <scope>NUCLEOTIDE SEQUENCE</scope>
    <source>
        <strain>DSM 6192</strain>
    </source>
</reference>
<dbReference type="HOGENOM" id="CLU_068890_1_2_12"/>
<evidence type="ECO:0000313" key="2">
    <source>
        <dbReference type="Proteomes" id="UP000001296"/>
    </source>
</evidence>
<dbReference type="SUPFAM" id="SSF52218">
    <property type="entry name" value="Flavoproteins"/>
    <property type="match status" value="1"/>
</dbReference>
<reference evidence="1 2" key="2">
    <citation type="journal article" date="2010" name="J. Bacteriol.">
        <title>Genome sequence of the polysaccharide-degrading, thermophilic anaerobe Spirochaeta thermophila DSM 6192.</title>
        <authorList>
            <person name="Angelov A."/>
            <person name="Liebl S."/>
            <person name="Ballschmiter M."/>
            <person name="Bomeke M."/>
            <person name="Lehmann R."/>
            <person name="Liesegang H."/>
            <person name="Daniel R."/>
            <person name="Liebl W."/>
        </authorList>
    </citation>
    <scope>NUCLEOTIDE SEQUENCE [LARGE SCALE GENOMIC DNA]</scope>
    <source>
        <strain evidence="2">ATCC 49972 / DSM 6192 / RI 19.B1</strain>
    </source>
</reference>
<dbReference type="KEGG" id="sta:STHERM_c00330"/>
<dbReference type="InterPro" id="IPR029039">
    <property type="entry name" value="Flavoprotein-like_sf"/>
</dbReference>
<dbReference type="PANTHER" id="PTHR39201">
    <property type="entry name" value="EXPORTED PROTEIN-RELATED"/>
    <property type="match status" value="1"/>
</dbReference>
<dbReference type="Gene3D" id="3.40.50.360">
    <property type="match status" value="1"/>
</dbReference>